<dbReference type="SUPFAM" id="SSF53300">
    <property type="entry name" value="vWA-like"/>
    <property type="match status" value="1"/>
</dbReference>
<feature type="region of interest" description="Disordered" evidence="1">
    <location>
        <begin position="395"/>
        <end position="438"/>
    </location>
</feature>
<organism evidence="4 5">
    <name type="scientific">Actinoplanes lobatus</name>
    <dbReference type="NCBI Taxonomy" id="113568"/>
    <lineage>
        <taxon>Bacteria</taxon>
        <taxon>Bacillati</taxon>
        <taxon>Actinomycetota</taxon>
        <taxon>Actinomycetes</taxon>
        <taxon>Micromonosporales</taxon>
        <taxon>Micromonosporaceae</taxon>
        <taxon>Actinoplanes</taxon>
    </lineage>
</organism>
<protein>
    <submittedName>
        <fullName evidence="4">Ca-activated chloride channel family protein</fullName>
    </submittedName>
</protein>
<dbReference type="Proteomes" id="UP000590511">
    <property type="component" value="Unassembled WGS sequence"/>
</dbReference>
<dbReference type="Proteomes" id="UP000631312">
    <property type="component" value="Unassembled WGS sequence"/>
</dbReference>
<proteinExistence type="predicted"/>
<sequence length="438" mass="46160">MRVTAHLDVEMIAIETEDQVSVMIELAAPPAPADGAERAPSTLVVVLDRSGSMSGGRLDGAKSALTGLVDRLDPRDHFGLVVFDDRVDVVVPARRLTDKAAAKRAIAGVEARNSTDLSGGYLRGLQEARRVAGPAGATVLIISDGHANAGITDPEALARIAAEAYTHGVTTSTLGFGLGYDERIMSAIARGGSGNEHFAEEPDTAIALIAGEVQALLAQTVQAASLHVRLAPVVRGVLVVNDLPANVVDDGLLIELGGFYADETRKLVLTFEVPAVAALGLAEIATLTFTHVELPALAQHTVTVPVHVNVVPGDVAAGRVPDPVVRTELVYLRAQRAKRRASELLNQGDSTAALEEIRQAREEIGKARADAPESLAADLAEEAATLDYLAHETEMGSASRAGKFMSASSRARLQKRGRRYDTPPVPPTEESDPDEDEA</sequence>
<dbReference type="PANTHER" id="PTHR10579">
    <property type="entry name" value="CALCIUM-ACTIVATED CHLORIDE CHANNEL REGULATOR"/>
    <property type="match status" value="1"/>
</dbReference>
<dbReference type="Pfam" id="PF00092">
    <property type="entry name" value="VWA"/>
    <property type="match status" value="1"/>
</dbReference>
<feature type="domain" description="VWFA" evidence="2">
    <location>
        <begin position="42"/>
        <end position="221"/>
    </location>
</feature>
<dbReference type="PANTHER" id="PTHR10579:SF43">
    <property type="entry name" value="ZINC FINGER (C3HC4-TYPE RING FINGER) FAMILY PROTEIN"/>
    <property type="match status" value="1"/>
</dbReference>
<evidence type="ECO:0000313" key="3">
    <source>
        <dbReference type="EMBL" id="GIE43851.1"/>
    </source>
</evidence>
<accession>A0A7W7HHZ7</accession>
<reference evidence="3 6" key="2">
    <citation type="submission" date="2021-01" db="EMBL/GenBank/DDBJ databases">
        <title>Whole genome shotgun sequence of Actinoplanes lobatus NBRC 12513.</title>
        <authorList>
            <person name="Komaki H."/>
            <person name="Tamura T."/>
        </authorList>
    </citation>
    <scope>NUCLEOTIDE SEQUENCE [LARGE SCALE GENOMIC DNA]</scope>
    <source>
        <strain evidence="3 6">NBRC 12513</strain>
    </source>
</reference>
<evidence type="ECO:0000313" key="5">
    <source>
        <dbReference type="Proteomes" id="UP000590511"/>
    </source>
</evidence>
<dbReference type="InterPro" id="IPR002035">
    <property type="entry name" value="VWF_A"/>
</dbReference>
<dbReference type="Gene3D" id="3.40.50.410">
    <property type="entry name" value="von Willebrand factor, type A domain"/>
    <property type="match status" value="1"/>
</dbReference>
<keyword evidence="6" id="KW-1185">Reference proteome</keyword>
<evidence type="ECO:0000256" key="1">
    <source>
        <dbReference type="SAM" id="MobiDB-lite"/>
    </source>
</evidence>
<dbReference type="PROSITE" id="PS50234">
    <property type="entry name" value="VWFA"/>
    <property type="match status" value="1"/>
</dbReference>
<dbReference type="EMBL" id="BOMP01000113">
    <property type="protein sequence ID" value="GIE43851.1"/>
    <property type="molecule type" value="Genomic_DNA"/>
</dbReference>
<dbReference type="InterPro" id="IPR036465">
    <property type="entry name" value="vWFA_dom_sf"/>
</dbReference>
<feature type="compositionally biased region" description="Acidic residues" evidence="1">
    <location>
        <begin position="429"/>
        <end position="438"/>
    </location>
</feature>
<dbReference type="EMBL" id="JACHNC010000001">
    <property type="protein sequence ID" value="MBB4750472.1"/>
    <property type="molecule type" value="Genomic_DNA"/>
</dbReference>
<dbReference type="InterPro" id="IPR051266">
    <property type="entry name" value="CLCR"/>
</dbReference>
<gene>
    <name evidence="3" type="ORF">Alo02nite_67490</name>
    <name evidence="4" type="ORF">BJ964_004633</name>
</gene>
<comment type="caution">
    <text evidence="4">The sequence shown here is derived from an EMBL/GenBank/DDBJ whole genome shotgun (WGS) entry which is preliminary data.</text>
</comment>
<evidence type="ECO:0000313" key="4">
    <source>
        <dbReference type="EMBL" id="MBB4750472.1"/>
    </source>
</evidence>
<evidence type="ECO:0000259" key="2">
    <source>
        <dbReference type="PROSITE" id="PS50234"/>
    </source>
</evidence>
<dbReference type="RefSeq" id="WP_188122643.1">
    <property type="nucleotide sequence ID" value="NZ_BOMP01000113.1"/>
</dbReference>
<name>A0A7W7HHZ7_9ACTN</name>
<dbReference type="AlphaFoldDB" id="A0A7W7HHZ7"/>
<dbReference type="SMART" id="SM00327">
    <property type="entry name" value="VWA"/>
    <property type="match status" value="1"/>
</dbReference>
<evidence type="ECO:0000313" key="6">
    <source>
        <dbReference type="Proteomes" id="UP000631312"/>
    </source>
</evidence>
<reference evidence="4 5" key="1">
    <citation type="submission" date="2020-08" db="EMBL/GenBank/DDBJ databases">
        <title>Sequencing the genomes of 1000 actinobacteria strains.</title>
        <authorList>
            <person name="Klenk H.-P."/>
        </authorList>
    </citation>
    <scope>NUCLEOTIDE SEQUENCE [LARGE SCALE GENOMIC DNA]</scope>
    <source>
        <strain evidence="4 5">DSM 43150</strain>
    </source>
</reference>